<keyword evidence="2" id="KW-1185">Reference proteome</keyword>
<protein>
    <submittedName>
        <fullName evidence="1">Uncharacterized protein</fullName>
    </submittedName>
</protein>
<dbReference type="EMBL" id="DS113597">
    <property type="protein sequence ID" value="EAY00539.1"/>
    <property type="molecule type" value="Genomic_DNA"/>
</dbReference>
<accession>A2F3F9</accession>
<reference evidence="1" key="1">
    <citation type="submission" date="2006-10" db="EMBL/GenBank/DDBJ databases">
        <authorList>
            <person name="Amadeo P."/>
            <person name="Zhao Q."/>
            <person name="Wortman J."/>
            <person name="Fraser-Liggett C."/>
            <person name="Carlton J."/>
        </authorList>
    </citation>
    <scope>NUCLEOTIDE SEQUENCE</scope>
    <source>
        <strain evidence="1">G3</strain>
    </source>
</reference>
<organism evidence="1 2">
    <name type="scientific">Trichomonas vaginalis (strain ATCC PRA-98 / G3)</name>
    <dbReference type="NCBI Taxonomy" id="412133"/>
    <lineage>
        <taxon>Eukaryota</taxon>
        <taxon>Metamonada</taxon>
        <taxon>Parabasalia</taxon>
        <taxon>Trichomonadida</taxon>
        <taxon>Trichomonadidae</taxon>
        <taxon>Trichomonas</taxon>
    </lineage>
</organism>
<dbReference type="RefSeq" id="XP_001313468.1">
    <property type="nucleotide sequence ID" value="XM_001313467.1"/>
</dbReference>
<evidence type="ECO:0000313" key="1">
    <source>
        <dbReference type="EMBL" id="EAY00539.1"/>
    </source>
</evidence>
<name>A2F3F9_TRIV3</name>
<dbReference type="KEGG" id="tva:4758361"/>
<dbReference type="Proteomes" id="UP000001542">
    <property type="component" value="Unassembled WGS sequence"/>
</dbReference>
<gene>
    <name evidence="1" type="ORF">TVAG_286760</name>
</gene>
<sequence>MSFIKTSPISLDLITEVLEYFKISISTDELLKAKTQDIEDLKKFFLNSIEFFLESKWELIKDSDFPQVIREFLFEHCYKSYSRFSPLIMLKYSQIVALYFLLTQDFNAALQFLRTKESRYIVKDVVNCMLKKMAIEPKYKSTKILFLENDEAREFFITTAHDNLEFNPDIGTSSFEYIATIYPNNSWINEEILREICSYLKDWHAYSHIINIFAQLLLKTPDNSTKNQIITNYFTVESLQGLLEDLSKNSDQNTQITVVNAFMKGIYLIYLYTENSDLVGYAIERIQSSLVYARVACHILTASAFIHPDLIKDLSEPVIQYMVGITSNPSVYTLEELISRSKTCTQFFSLLNFLNQEFATQYFTEVFSEINVSDAATTCYQLIIADLILKQHIKFDITNYVINDFSQIMNLGDDFVASNEYPHYNNLVLYTRLLSKFVINDSNQELTISSNIIQIHINILSSLEKDFPSKVNRIVSKFILQKLLQFDAISQILNQNEELINWSVTKLDLDFTRIASTIAIAYKSPEIINNILEAYFDMLNDPENTDKDKICLNMCEFLTNMSDYNFGDQLEAIVQMVNIVRQNIVGYVQTDTTGLMFGEYIKLLKIVLGGPSFDENRIQSFIEETNNFIESGLHWSVETVDGYFQNLNMLNNYFLKSKNINSESAEFVIKLIKFGFAQLVYSFQEIFAPSHSKDYSSRYIRNAVRNLRLSLLYYIKLNKDIPQMPRLEVEFIGEMIVWGNSILENYNLNLKTTKHFTKFVATLTSFNNEEYMNLFVSKVFDFAIHNNFDPNAGRCIYFLNQIVPYIFTNDNSPFKLNPSKFLDALSEEEGPRIAFGEQALIYLIENLKNALNITDPAVQKMEINIRVRIALNIAYKNNIYRM</sequence>
<reference evidence="1" key="2">
    <citation type="journal article" date="2007" name="Science">
        <title>Draft genome sequence of the sexually transmitted pathogen Trichomonas vaginalis.</title>
        <authorList>
            <person name="Carlton J.M."/>
            <person name="Hirt R.P."/>
            <person name="Silva J.C."/>
            <person name="Delcher A.L."/>
            <person name="Schatz M."/>
            <person name="Zhao Q."/>
            <person name="Wortman J.R."/>
            <person name="Bidwell S.L."/>
            <person name="Alsmark U.C.M."/>
            <person name="Besteiro S."/>
            <person name="Sicheritz-Ponten T."/>
            <person name="Noel C.J."/>
            <person name="Dacks J.B."/>
            <person name="Foster P.G."/>
            <person name="Simillion C."/>
            <person name="Van de Peer Y."/>
            <person name="Miranda-Saavedra D."/>
            <person name="Barton G.J."/>
            <person name="Westrop G.D."/>
            <person name="Mueller S."/>
            <person name="Dessi D."/>
            <person name="Fiori P.L."/>
            <person name="Ren Q."/>
            <person name="Paulsen I."/>
            <person name="Zhang H."/>
            <person name="Bastida-Corcuera F.D."/>
            <person name="Simoes-Barbosa A."/>
            <person name="Brown M.T."/>
            <person name="Hayes R.D."/>
            <person name="Mukherjee M."/>
            <person name="Okumura C.Y."/>
            <person name="Schneider R."/>
            <person name="Smith A.J."/>
            <person name="Vanacova S."/>
            <person name="Villalvazo M."/>
            <person name="Haas B.J."/>
            <person name="Pertea M."/>
            <person name="Feldblyum T.V."/>
            <person name="Utterback T.R."/>
            <person name="Shu C.L."/>
            <person name="Osoegawa K."/>
            <person name="de Jong P.J."/>
            <person name="Hrdy I."/>
            <person name="Horvathova L."/>
            <person name="Zubacova Z."/>
            <person name="Dolezal P."/>
            <person name="Malik S.B."/>
            <person name="Logsdon J.M. Jr."/>
            <person name="Henze K."/>
            <person name="Gupta A."/>
            <person name="Wang C.C."/>
            <person name="Dunne R.L."/>
            <person name="Upcroft J.A."/>
            <person name="Upcroft P."/>
            <person name="White O."/>
            <person name="Salzberg S.L."/>
            <person name="Tang P."/>
            <person name="Chiu C.-H."/>
            <person name="Lee Y.-S."/>
            <person name="Embley T.M."/>
            <person name="Coombs G.H."/>
            <person name="Mottram J.C."/>
            <person name="Tachezy J."/>
            <person name="Fraser-Liggett C.M."/>
            <person name="Johnson P.J."/>
        </authorList>
    </citation>
    <scope>NUCLEOTIDE SEQUENCE [LARGE SCALE GENOMIC DNA]</scope>
    <source>
        <strain evidence="1">G3</strain>
    </source>
</reference>
<proteinExistence type="predicted"/>
<dbReference type="AlphaFoldDB" id="A2F3F9"/>
<dbReference type="VEuPathDB" id="TrichDB:TVAGG3_0245270"/>
<dbReference type="InParanoid" id="A2F3F9"/>
<dbReference type="VEuPathDB" id="TrichDB:TVAG_TEG_DS113597_1_5"/>
<evidence type="ECO:0000313" key="2">
    <source>
        <dbReference type="Proteomes" id="UP000001542"/>
    </source>
</evidence>